<reference evidence="3" key="2">
    <citation type="submission" date="2023-07" db="EMBL/GenBank/DDBJ databases">
        <authorList>
            <person name="Aydin F."/>
            <person name="Tarhane S."/>
            <person name="Saticioglu I.B."/>
            <person name="Karakaya E."/>
            <person name="Abay S."/>
            <person name="Guran O."/>
            <person name="Bozkurt E."/>
            <person name="Uzum N."/>
            <person name="Olgun K."/>
            <person name="Jablonski D."/>
        </authorList>
    </citation>
    <scope>NUCLEOTIDE SEQUENCE</scope>
    <source>
        <strain evidence="3">Faydin-H75</strain>
    </source>
</reference>
<proteinExistence type="inferred from homology"/>
<evidence type="ECO:0000256" key="1">
    <source>
        <dbReference type="SAM" id="SignalP"/>
    </source>
</evidence>
<evidence type="ECO:0000313" key="4">
    <source>
        <dbReference type="EMBL" id="MDP2539506.1"/>
    </source>
</evidence>
<protein>
    <submittedName>
        <fullName evidence="4">LPS assembly protein LptD</fullName>
    </submittedName>
</protein>
<dbReference type="GO" id="GO:0043165">
    <property type="term" value="P:Gram-negative-bacterium-type cell outer membrane assembly"/>
    <property type="evidence" value="ECO:0007669"/>
    <property type="project" value="InterPro"/>
</dbReference>
<evidence type="ECO:0000259" key="2">
    <source>
        <dbReference type="Pfam" id="PF04453"/>
    </source>
</evidence>
<comment type="caution">
    <text evidence="4">The sequence shown here is derived from an EMBL/GenBank/DDBJ whole genome shotgun (WGS) entry which is preliminary data.</text>
</comment>
<dbReference type="InterPro" id="IPR007543">
    <property type="entry name" value="LptD_C"/>
</dbReference>
<feature type="chain" id="PRO_5041725515" evidence="1">
    <location>
        <begin position="18"/>
        <end position="752"/>
    </location>
</feature>
<reference evidence="4 6" key="1">
    <citation type="submission" date="2023-07" db="EMBL/GenBank/DDBJ databases">
        <title>Unpublished Manusciprt.</title>
        <authorList>
            <person name="Aydin F."/>
            <person name="Tarhane S."/>
            <person name="Saticioglu I.B."/>
            <person name="Karakaya E."/>
            <person name="Abay S."/>
            <person name="Guran O."/>
            <person name="Bozkurt E."/>
            <person name="Uzum N."/>
            <person name="Olgun K."/>
            <person name="Jablonski D."/>
        </authorList>
    </citation>
    <scope>NUCLEOTIDE SEQUENCE</scope>
    <source>
        <strain evidence="6">faydin-H75</strain>
        <strain evidence="4">Faydin-H76</strain>
    </source>
</reference>
<feature type="signal peptide" evidence="1">
    <location>
        <begin position="1"/>
        <end position="17"/>
    </location>
</feature>
<dbReference type="HAMAP" id="MF_01411">
    <property type="entry name" value="LPS_assembly_LptD"/>
    <property type="match status" value="1"/>
</dbReference>
<keyword evidence="1" id="KW-0732">Signal</keyword>
<dbReference type="GO" id="GO:0009279">
    <property type="term" value="C:cell outer membrane"/>
    <property type="evidence" value="ECO:0007669"/>
    <property type="project" value="InterPro"/>
</dbReference>
<dbReference type="Proteomes" id="UP001240777">
    <property type="component" value="Unassembled WGS sequence"/>
</dbReference>
<dbReference type="Proteomes" id="UP001177258">
    <property type="component" value="Unassembled WGS sequence"/>
</dbReference>
<dbReference type="InterPro" id="IPR020889">
    <property type="entry name" value="LipoPS_assembly_LptD"/>
</dbReference>
<dbReference type="Pfam" id="PF04453">
    <property type="entry name" value="LptD"/>
    <property type="match status" value="1"/>
</dbReference>
<evidence type="ECO:0000313" key="5">
    <source>
        <dbReference type="Proteomes" id="UP001177258"/>
    </source>
</evidence>
<dbReference type="PANTHER" id="PTHR30189">
    <property type="entry name" value="LPS-ASSEMBLY PROTEIN"/>
    <property type="match status" value="1"/>
</dbReference>
<organism evidence="4 5">
    <name type="scientific">Helicobacter cappadocius</name>
    <dbReference type="NCBI Taxonomy" id="3063998"/>
    <lineage>
        <taxon>Bacteria</taxon>
        <taxon>Pseudomonadati</taxon>
        <taxon>Campylobacterota</taxon>
        <taxon>Epsilonproteobacteria</taxon>
        <taxon>Campylobacterales</taxon>
        <taxon>Helicobacteraceae</taxon>
        <taxon>Helicobacter</taxon>
    </lineage>
</organism>
<dbReference type="RefSeq" id="WP_305517420.1">
    <property type="nucleotide sequence ID" value="NZ_JAUPEV010000010.1"/>
</dbReference>
<evidence type="ECO:0000313" key="3">
    <source>
        <dbReference type="EMBL" id="MDO7253578.1"/>
    </source>
</evidence>
<evidence type="ECO:0000313" key="6">
    <source>
        <dbReference type="Proteomes" id="UP001240777"/>
    </source>
</evidence>
<dbReference type="EMBL" id="JAUPEV010000010">
    <property type="protein sequence ID" value="MDO7253578.1"/>
    <property type="molecule type" value="Genomic_DNA"/>
</dbReference>
<reference evidence="3 5" key="3">
    <citation type="journal article" date="2024" name="Syst. Appl. Microbiol.">
        <title>Helicobacter cappadocius sp. nov., from lizards: The first psychrotrophic Helicobacter species.</title>
        <authorList>
            <person name="Aydin F."/>
            <person name="Tarhane S."/>
            <person name="Karakaya E."/>
            <person name="Abay S."/>
            <person name="Kayman T."/>
            <person name="Guran O."/>
            <person name="Bozkurt E."/>
            <person name="Uzum N."/>
            <person name="Avci A."/>
            <person name="Olgun K."/>
            <person name="Jablonski D."/>
            <person name="Guran C."/>
            <person name="Burcin Saticioglu I."/>
        </authorList>
    </citation>
    <scope>NUCLEOTIDE SEQUENCE [LARGE SCALE GENOMIC DNA]</scope>
    <source>
        <strain evidence="3">Faydin-H75</strain>
        <strain evidence="5">faydin-H76</strain>
    </source>
</reference>
<dbReference type="PANTHER" id="PTHR30189:SF1">
    <property type="entry name" value="LPS-ASSEMBLY PROTEIN LPTD"/>
    <property type="match status" value="1"/>
</dbReference>
<accession>A0AA90PKC1</accession>
<dbReference type="GO" id="GO:0015920">
    <property type="term" value="P:lipopolysaccharide transport"/>
    <property type="evidence" value="ECO:0007669"/>
    <property type="project" value="InterPro"/>
</dbReference>
<feature type="domain" description="LptD C-terminal" evidence="2">
    <location>
        <begin position="307"/>
        <end position="649"/>
    </location>
</feature>
<dbReference type="InterPro" id="IPR050218">
    <property type="entry name" value="LptD"/>
</dbReference>
<dbReference type="AlphaFoldDB" id="A0AA90PKC1"/>
<name>A0AA90PKC1_9HELI</name>
<keyword evidence="6" id="KW-1185">Reference proteome</keyword>
<dbReference type="GO" id="GO:1990351">
    <property type="term" value="C:transporter complex"/>
    <property type="evidence" value="ECO:0007669"/>
    <property type="project" value="TreeGrafter"/>
</dbReference>
<dbReference type="EMBL" id="JAUYZK010000010">
    <property type="protein sequence ID" value="MDP2539506.1"/>
    <property type="molecule type" value="Genomic_DNA"/>
</dbReference>
<sequence>MIRFSIVFIILSCFVFATQSAVQKFDKNNNKVFELLADSVKGEGNVVVASGNAVLLNTDIYILADRISYDTKNRVATIDGNIKIYKGGGLFARAEHIVLNMNEKYEIINPFYLQDGISGLWISSENAENRDKKYSFKRVTVSGCSIENPIWHIDATSGSYNSDKSALSLWNPKIYIGDIPILYFPYIHLSTSTKRTTGLLYPEFAASNTEGFVYMQPFYLALQDFWDMTLTPQVRTNRGYGANFEARFINKEQDKFSFTTRFFHNNMDYYKKYSLRNKNVYGFELAHTSRDPLQKYFGLKNSIDNGLYLDFLYMNDLDYARFENINTIITDGTHMSRGNYYVQTENNYYGINFKYFINLNKINNDTTFQSLPNLQYHKYLDSLFFKNLLYSLDYQFKNTTRDIGYGYVQNSLNIPVGLQFSLFKKYISLGIWNNIYMSNAILTRSQNTYIPNLDKKSTREYGNILSAGYSIYLNSDLAKDYNKVFHTIQFQLAFNAPYFELSNGLFDSQMYKKTTLAKSLYSKNSLEQYLINGKSYSDIWDPNSLTGTAISAKTMDIGLTQYFYGLGAKELFYWKITQTLNFDDPVSIARIPMENKIGFSPLKGLDMYASIFYSFYYNALDEIALNANYKYKYMIANLSYYIKRDFRDDGINKIVENSANYLKGGFSNDFGYFGLSASAGYDIKNNVLLDWDVGIFKNIRCFGIGLKFVNQRRPILTNDPGNPLEVLKNTYIKLELNFVPLTNTGLTYRITK</sequence>
<gene>
    <name evidence="4" type="primary">lptD</name>
    <name evidence="3" type="ORF">Q5I04_06605</name>
    <name evidence="4" type="ORF">Q5I06_06935</name>
</gene>